<dbReference type="Gene3D" id="3.30.497.10">
    <property type="entry name" value="Antithrombin, subunit I, domain 2"/>
    <property type="match status" value="1"/>
</dbReference>
<dbReference type="SUPFAM" id="SSF56574">
    <property type="entry name" value="Serpins"/>
    <property type="match status" value="1"/>
</dbReference>
<dbReference type="GO" id="GO:0004867">
    <property type="term" value="F:serine-type endopeptidase inhibitor activity"/>
    <property type="evidence" value="ECO:0007669"/>
    <property type="project" value="InterPro"/>
</dbReference>
<dbReference type="OrthoDB" id="9518664at2759"/>
<dbReference type="InterPro" id="IPR000215">
    <property type="entry name" value="Serpin_fam"/>
</dbReference>
<evidence type="ECO:0000256" key="1">
    <source>
        <dbReference type="RuleBase" id="RU000411"/>
    </source>
</evidence>
<dbReference type="PANTHER" id="PTHR11461:SF299">
    <property type="entry name" value="SERINE OR CYSTEINE PROTEASE INHIBITOR-RELATED"/>
    <property type="match status" value="1"/>
</dbReference>
<feature type="domain" description="Serpin" evidence="2">
    <location>
        <begin position="41"/>
        <end position="397"/>
    </location>
</feature>
<dbReference type="Gene3D" id="2.30.39.10">
    <property type="entry name" value="Alpha-1-antitrypsin, domain 1"/>
    <property type="match status" value="1"/>
</dbReference>
<dbReference type="InterPro" id="IPR023796">
    <property type="entry name" value="Serpin_dom"/>
</dbReference>
<proteinExistence type="inferred from homology"/>
<dbReference type="InterPro" id="IPR042185">
    <property type="entry name" value="Serpin_sf_2"/>
</dbReference>
<dbReference type="EMBL" id="PDUG01000005">
    <property type="protein sequence ID" value="PIC23026.1"/>
    <property type="molecule type" value="Genomic_DNA"/>
</dbReference>
<evidence type="ECO:0000259" key="2">
    <source>
        <dbReference type="SMART" id="SM00093"/>
    </source>
</evidence>
<dbReference type="GO" id="GO:0005615">
    <property type="term" value="C:extracellular space"/>
    <property type="evidence" value="ECO:0007669"/>
    <property type="project" value="InterPro"/>
</dbReference>
<dbReference type="STRING" id="1611254.A0A2G5T7G3"/>
<dbReference type="Proteomes" id="UP000230233">
    <property type="component" value="Chromosome V"/>
</dbReference>
<sequence>MGCRSITGFMFRRQSSTASSISISLDPNRPVIKNVQKEIDFALILLRFQNPRELFAFSPVSISLGFSLIHSGASGSTRDQIRDFVLKGTSHKHFEKHFAKLNYSLLRAENGTEMCMANHLFADTALEVKNDYLQKIERLFRSGVTQLPFFENPHGSAVSINTFVGMKTKNHIGRFMNDLNFPIGRISALTVLNFLVSGASTILVNAAYFMSEWSTKFDGAYTTKLDFHSSPMGKRQVDFLSSSHPVLYSENNEFRVLTLRYKAESFAMSIFLPINRFGLREAIMGLNSVKVQNLLTRASEEQMNIQIPKWNIECDFPLTEAMPLLGVAEMCGPFAELDDIAPGASISQVMHKVLIEVGENGTTSTTGAPRKNQCPPDNVDFLADHPFMFLITKDLHPLFIGTHY</sequence>
<organism evidence="3 4">
    <name type="scientific">Caenorhabditis nigoni</name>
    <dbReference type="NCBI Taxonomy" id="1611254"/>
    <lineage>
        <taxon>Eukaryota</taxon>
        <taxon>Metazoa</taxon>
        <taxon>Ecdysozoa</taxon>
        <taxon>Nematoda</taxon>
        <taxon>Chromadorea</taxon>
        <taxon>Rhabditida</taxon>
        <taxon>Rhabditina</taxon>
        <taxon>Rhabditomorpha</taxon>
        <taxon>Rhabditoidea</taxon>
        <taxon>Rhabditidae</taxon>
        <taxon>Peloderinae</taxon>
        <taxon>Caenorhabditis</taxon>
    </lineage>
</organism>
<reference evidence="4" key="1">
    <citation type="submission" date="2017-10" db="EMBL/GenBank/DDBJ databases">
        <title>Rapid genome shrinkage in a self-fertile nematode reveals novel sperm competition proteins.</title>
        <authorList>
            <person name="Yin D."/>
            <person name="Schwarz E.M."/>
            <person name="Thomas C.G."/>
            <person name="Felde R.L."/>
            <person name="Korf I.F."/>
            <person name="Cutter A.D."/>
            <person name="Schartner C.M."/>
            <person name="Ralston E.J."/>
            <person name="Meyer B.J."/>
            <person name="Haag E.S."/>
        </authorList>
    </citation>
    <scope>NUCLEOTIDE SEQUENCE [LARGE SCALE GENOMIC DNA]</scope>
    <source>
        <strain evidence="4">JU1422</strain>
    </source>
</reference>
<protein>
    <recommendedName>
        <fullName evidence="2">Serpin domain-containing protein</fullName>
    </recommendedName>
</protein>
<accession>A0A2G5T7G3</accession>
<dbReference type="AlphaFoldDB" id="A0A2G5T7G3"/>
<keyword evidence="4" id="KW-1185">Reference proteome</keyword>
<evidence type="ECO:0000313" key="4">
    <source>
        <dbReference type="Proteomes" id="UP000230233"/>
    </source>
</evidence>
<comment type="caution">
    <text evidence="3">The sequence shown here is derived from an EMBL/GenBank/DDBJ whole genome shotgun (WGS) entry which is preliminary data.</text>
</comment>
<evidence type="ECO:0000313" key="3">
    <source>
        <dbReference type="EMBL" id="PIC23026.1"/>
    </source>
</evidence>
<gene>
    <name evidence="3" type="primary">Cnig_chr_V.g16867</name>
    <name evidence="3" type="ORF">B9Z55_016867</name>
</gene>
<dbReference type="SMART" id="SM00093">
    <property type="entry name" value="SERPIN"/>
    <property type="match status" value="1"/>
</dbReference>
<dbReference type="InterPro" id="IPR036186">
    <property type="entry name" value="Serpin_sf"/>
</dbReference>
<dbReference type="PANTHER" id="PTHR11461">
    <property type="entry name" value="SERINE PROTEASE INHIBITOR, SERPIN"/>
    <property type="match status" value="1"/>
</dbReference>
<dbReference type="InterPro" id="IPR042178">
    <property type="entry name" value="Serpin_sf_1"/>
</dbReference>
<dbReference type="Pfam" id="PF00079">
    <property type="entry name" value="Serpin"/>
    <property type="match status" value="1"/>
</dbReference>
<comment type="similarity">
    <text evidence="1">Belongs to the serpin family.</text>
</comment>
<name>A0A2G5T7G3_9PELO</name>